<evidence type="ECO:0008006" key="6">
    <source>
        <dbReference type="Google" id="ProtNLM"/>
    </source>
</evidence>
<name>A0A829YFY3_9GAMM</name>
<dbReference type="InterPro" id="IPR050708">
    <property type="entry name" value="T6SS_VgrG/RHS"/>
</dbReference>
<gene>
    <name evidence="4" type="ORF">GCM10011487_42370</name>
</gene>
<feature type="domain" description="Teneurin-like YD-shell" evidence="3">
    <location>
        <begin position="1004"/>
        <end position="1139"/>
    </location>
</feature>
<dbReference type="InterPro" id="IPR056823">
    <property type="entry name" value="TEN-like_YD-shell"/>
</dbReference>
<proteinExistence type="predicted"/>
<keyword evidence="1" id="KW-0677">Repeat</keyword>
<dbReference type="InterPro" id="IPR006530">
    <property type="entry name" value="YD"/>
</dbReference>
<dbReference type="InterPro" id="IPR032109">
    <property type="entry name" value="Big_3_5"/>
</dbReference>
<accession>A0A829YFY3</accession>
<dbReference type="InterPro" id="IPR031325">
    <property type="entry name" value="RHS_repeat"/>
</dbReference>
<dbReference type="EMBL" id="BLJN01000004">
    <property type="protein sequence ID" value="GFE82237.1"/>
    <property type="molecule type" value="Genomic_DNA"/>
</dbReference>
<evidence type="ECO:0000313" key="4">
    <source>
        <dbReference type="EMBL" id="GFE82237.1"/>
    </source>
</evidence>
<dbReference type="Pfam" id="PF05593">
    <property type="entry name" value="RHS_repeat"/>
    <property type="match status" value="1"/>
</dbReference>
<dbReference type="Gene3D" id="2.180.10.10">
    <property type="entry name" value="RHS repeat-associated core"/>
    <property type="match status" value="2"/>
</dbReference>
<keyword evidence="5" id="KW-1185">Reference proteome</keyword>
<dbReference type="PANTHER" id="PTHR32305">
    <property type="match status" value="1"/>
</dbReference>
<dbReference type="NCBIfam" id="TIGR01643">
    <property type="entry name" value="YD_repeat_2x"/>
    <property type="match status" value="1"/>
</dbReference>
<dbReference type="Pfam" id="PF25023">
    <property type="entry name" value="TEN_YD-shell"/>
    <property type="match status" value="1"/>
</dbReference>
<reference evidence="5" key="1">
    <citation type="submission" date="2020-01" db="EMBL/GenBank/DDBJ databases">
        <title>'Steroidobacter agaridevorans' sp. nov., agar-degrading bacteria isolated from rhizosphere soils.</title>
        <authorList>
            <person name="Ikenaga M."/>
            <person name="Kataoka M."/>
            <person name="Murouchi A."/>
            <person name="Katsuragi S."/>
            <person name="Sakai M."/>
        </authorList>
    </citation>
    <scope>NUCLEOTIDE SEQUENCE [LARGE SCALE GENOMIC DNA]</scope>
    <source>
        <strain evidence="5">YU21-B</strain>
    </source>
</reference>
<evidence type="ECO:0000259" key="3">
    <source>
        <dbReference type="Pfam" id="PF25023"/>
    </source>
</evidence>
<organism evidence="4 5">
    <name type="scientific">Steroidobacter agaridevorans</name>
    <dbReference type="NCBI Taxonomy" id="2695856"/>
    <lineage>
        <taxon>Bacteria</taxon>
        <taxon>Pseudomonadati</taxon>
        <taxon>Pseudomonadota</taxon>
        <taxon>Gammaproteobacteria</taxon>
        <taxon>Steroidobacterales</taxon>
        <taxon>Steroidobacteraceae</taxon>
        <taxon>Steroidobacter</taxon>
    </lineage>
</organism>
<feature type="domain" description="Bacterial Ig-like" evidence="2">
    <location>
        <begin position="1199"/>
        <end position="1272"/>
    </location>
</feature>
<dbReference type="Pfam" id="PF16640">
    <property type="entry name" value="Big_3_5"/>
    <property type="match status" value="1"/>
</dbReference>
<comment type="caution">
    <text evidence="4">The sequence shown here is derived from an EMBL/GenBank/DDBJ whole genome shotgun (WGS) entry which is preliminary data.</text>
</comment>
<dbReference type="PANTHER" id="PTHR32305:SF15">
    <property type="entry name" value="PROTEIN RHSA-RELATED"/>
    <property type="match status" value="1"/>
</dbReference>
<evidence type="ECO:0000313" key="5">
    <source>
        <dbReference type="Proteomes" id="UP000445000"/>
    </source>
</evidence>
<evidence type="ECO:0000256" key="1">
    <source>
        <dbReference type="ARBA" id="ARBA00022737"/>
    </source>
</evidence>
<protein>
    <recommendedName>
        <fullName evidence="6">Bacterial Ig-like domain-containing protein</fullName>
    </recommendedName>
</protein>
<evidence type="ECO:0000259" key="2">
    <source>
        <dbReference type="Pfam" id="PF16640"/>
    </source>
</evidence>
<sequence length="1296" mass="139618">MLEDYTTQMPGAGHEATLGPALFGDQTDSYSGATSFLVTDVDLPGNSDLPVKYQRSLEAFDSGLGNQHNSTSLSNMMTWSRYEVPYVGGVYSKNQWVAATGPHTSSFTQQRCSYVEGPPEIPDPKSDDNDYWAGNEYWHGNHLYMPGSGEQLMLIANPANAPTDGATYRWATKDHWHFSCLPSTANGWAGEGFLARAPDGKKYYFDHLVHWRQVSTLRKLNTLGDIITLTRSEWRILLTRVEDRYGNWVSYTYSGKDLTSITASDGRQITIAYVSPEGPVSSVSDGTRTWTYDYSSGFRVTFPDSTTWRSYLTGSVTRGKPTGCETPPYSGSVTLTIEHRSGAVGAFAFAPLRRGLSYAPYGGYLGVCEQRPRYYDNVALYSKTISGPDIPTATWSYAYGPPNGCYVSGPNACTAASPTTRTVEVTGPGVFTRYTFGNKYQDTEGALFRIETGSAAASILRDESITWETFPVSAYVPSVAGFLARIVRTAKTRTIAQEGATYSTVYSNWDNYFQPQTIAESGPNGGSRTTQITYHNNTSKWVLGQVATRTSPAGSSSTTFNALADVESSTQDGVATSYTYHPDGTTATVTYPRSLVHSFSDYKRGVPRTETQPEGISLSRVVSDAGFVTSMTNGEGRVTGFGRDSMGRITSVDVPLGNDLTLVYSGATKSVRTTTRGALVETVEHDALRRPTRIVLGGIATIYEYDAQGRKKFESNPGTISLGTAYQYDALDRLTRVTNPDSTYKAYTYGPANVTIRDERGKYTTYNYRAYGSPATNILMGIVAADSAANVTITRGPDDLVTDVTQAGQTRSLGYDSRKYLVSETNPETGATVFERDAAGNMTARTTGGTSTSFAYDGQNRLVAVTYPAGTPSVTQTYSKTHKMRTVSSSAASRVLSYDANDNLTSESLTIGGVQLVAQYGYTGNDQLSSVTYPVSGRVVSFAPDVLGRPTQASGYVSTVSYWPSGMLQQIEYANGLVTNYEQNNRLWPSAFRTRRAGTYYVSSDYLYDGLGNLTTITDAADAGRNRSLGYDDLNRLNVANGPWGSGAITYDGAGNIRSQGFGSYSLTYAYDSQNRLSGVSGSHNSTYSYDGRGNVTADGAATYQYDSAPNLRCVNCAAGNNIAYGYDGLNKRVTITKAGTTSYEFHAANGDLLVEYTPTQSNKLIEYIYIGGKRVAQRVSDSRPPTPVTLPSSTVVAKRNAGVTLTVNVGGASPTGTVTFLGAGGTVIGTAYVSNGRASIDVLGLALGSHTITAVYSGDAANSSNTVVLQINVVNLDWLPAVLDLLLADAEGETP</sequence>
<dbReference type="Proteomes" id="UP000445000">
    <property type="component" value="Unassembled WGS sequence"/>
</dbReference>